<reference evidence="2" key="1">
    <citation type="submission" date="2020-06" db="EMBL/GenBank/DDBJ databases">
        <authorList>
            <person name="Li T."/>
            <person name="Hu X."/>
            <person name="Zhang T."/>
            <person name="Song X."/>
            <person name="Zhang H."/>
            <person name="Dai N."/>
            <person name="Sheng W."/>
            <person name="Hou X."/>
            <person name="Wei L."/>
        </authorList>
    </citation>
    <scope>NUCLEOTIDE SEQUENCE</scope>
    <source>
        <strain evidence="2">3651</strain>
        <tissue evidence="2">Leaf</tissue>
    </source>
</reference>
<dbReference type="Proteomes" id="UP001293254">
    <property type="component" value="Unassembled WGS sequence"/>
</dbReference>
<sequence length="169" mass="18693">MSSARTYNHSSKQGELAVYQTYEREECTSEKRELEKQIFYYFSSLLDGSNVLSWFHIYQPPKKDNPEPRDEAETLGCDNAASAWRLTTRDLLVRDNSLPTRGSTSGRQRGLGRGVSCDIVAPSCGATDYLVEPRSGGPPPPPPILSSPSPPLFSPLATTSSFPHISLWN</sequence>
<comment type="caution">
    <text evidence="2">The sequence shown here is derived from an EMBL/GenBank/DDBJ whole genome shotgun (WGS) entry which is preliminary data.</text>
</comment>
<feature type="compositionally biased region" description="Pro residues" evidence="1">
    <location>
        <begin position="136"/>
        <end position="153"/>
    </location>
</feature>
<reference evidence="2" key="2">
    <citation type="journal article" date="2024" name="Plant">
        <title>Genomic evolution and insights into agronomic trait innovations of Sesamum species.</title>
        <authorList>
            <person name="Miao H."/>
            <person name="Wang L."/>
            <person name="Qu L."/>
            <person name="Liu H."/>
            <person name="Sun Y."/>
            <person name="Le M."/>
            <person name="Wang Q."/>
            <person name="Wei S."/>
            <person name="Zheng Y."/>
            <person name="Lin W."/>
            <person name="Duan Y."/>
            <person name="Cao H."/>
            <person name="Xiong S."/>
            <person name="Wang X."/>
            <person name="Wei L."/>
            <person name="Li C."/>
            <person name="Ma Q."/>
            <person name="Ju M."/>
            <person name="Zhao R."/>
            <person name="Li G."/>
            <person name="Mu C."/>
            <person name="Tian Q."/>
            <person name="Mei H."/>
            <person name="Zhang T."/>
            <person name="Gao T."/>
            <person name="Zhang H."/>
        </authorList>
    </citation>
    <scope>NUCLEOTIDE SEQUENCE</scope>
    <source>
        <strain evidence="2">3651</strain>
    </source>
</reference>
<gene>
    <name evidence="2" type="ORF">Salat_2426700</name>
</gene>
<keyword evidence="3" id="KW-1185">Reference proteome</keyword>
<feature type="compositionally biased region" description="Polar residues" evidence="1">
    <location>
        <begin position="157"/>
        <end position="169"/>
    </location>
</feature>
<evidence type="ECO:0000313" key="2">
    <source>
        <dbReference type="EMBL" id="KAK4420138.1"/>
    </source>
</evidence>
<evidence type="ECO:0000256" key="1">
    <source>
        <dbReference type="SAM" id="MobiDB-lite"/>
    </source>
</evidence>
<feature type="region of interest" description="Disordered" evidence="1">
    <location>
        <begin position="130"/>
        <end position="169"/>
    </location>
</feature>
<name>A0AAE2CFE9_9LAMI</name>
<proteinExistence type="predicted"/>
<evidence type="ECO:0000313" key="3">
    <source>
        <dbReference type="Proteomes" id="UP001293254"/>
    </source>
</evidence>
<accession>A0AAE2CFE9</accession>
<dbReference type="AlphaFoldDB" id="A0AAE2CFE9"/>
<dbReference type="EMBL" id="JACGWO010000009">
    <property type="protein sequence ID" value="KAK4420138.1"/>
    <property type="molecule type" value="Genomic_DNA"/>
</dbReference>
<protein>
    <submittedName>
        <fullName evidence="2">Uncharacterized protein</fullName>
    </submittedName>
</protein>
<organism evidence="2 3">
    <name type="scientific">Sesamum alatum</name>
    <dbReference type="NCBI Taxonomy" id="300844"/>
    <lineage>
        <taxon>Eukaryota</taxon>
        <taxon>Viridiplantae</taxon>
        <taxon>Streptophyta</taxon>
        <taxon>Embryophyta</taxon>
        <taxon>Tracheophyta</taxon>
        <taxon>Spermatophyta</taxon>
        <taxon>Magnoliopsida</taxon>
        <taxon>eudicotyledons</taxon>
        <taxon>Gunneridae</taxon>
        <taxon>Pentapetalae</taxon>
        <taxon>asterids</taxon>
        <taxon>lamiids</taxon>
        <taxon>Lamiales</taxon>
        <taxon>Pedaliaceae</taxon>
        <taxon>Sesamum</taxon>
    </lineage>
</organism>